<dbReference type="SUPFAM" id="SSF48403">
    <property type="entry name" value="Ankyrin repeat"/>
    <property type="match status" value="1"/>
</dbReference>
<dbReference type="Gene3D" id="1.25.10.10">
    <property type="entry name" value="Leucine-rich Repeat Variant"/>
    <property type="match status" value="1"/>
</dbReference>
<dbReference type="InterPro" id="IPR036770">
    <property type="entry name" value="Ankyrin_rpt-contain_sf"/>
</dbReference>
<dbReference type="RefSeq" id="WP_380028874.1">
    <property type="nucleotide sequence ID" value="NZ_JBHMCA010000042.1"/>
</dbReference>
<evidence type="ECO:0000313" key="1">
    <source>
        <dbReference type="EMBL" id="MFB9445266.1"/>
    </source>
</evidence>
<dbReference type="InterPro" id="IPR016024">
    <property type="entry name" value="ARM-type_fold"/>
</dbReference>
<reference evidence="1 2" key="1">
    <citation type="submission" date="2024-09" db="EMBL/GenBank/DDBJ databases">
        <authorList>
            <person name="Sun Q."/>
            <person name="Mori K."/>
        </authorList>
    </citation>
    <scope>NUCLEOTIDE SEQUENCE [LARGE SCALE GENOMIC DNA]</scope>
    <source>
        <strain evidence="1 2">JCM 3307</strain>
    </source>
</reference>
<dbReference type="Proteomes" id="UP001589608">
    <property type="component" value="Unassembled WGS sequence"/>
</dbReference>
<proteinExistence type="predicted"/>
<name>A0ABV5M8W8_9ACTN</name>
<evidence type="ECO:0008006" key="3">
    <source>
        <dbReference type="Google" id="ProtNLM"/>
    </source>
</evidence>
<gene>
    <name evidence="1" type="ORF">ACFFTR_19500</name>
</gene>
<dbReference type="EMBL" id="JBHMCA010000042">
    <property type="protein sequence ID" value="MFB9445266.1"/>
    <property type="molecule type" value="Genomic_DNA"/>
</dbReference>
<protein>
    <recommendedName>
        <fullName evidence="3">HEAT repeat domain-containing protein</fullName>
    </recommendedName>
</protein>
<sequence>MKLLVAAIRAGDVERLDQLLEALPGVDLRGETGSALLREAADTGRPELVNSLLWAGADLYRAWPDGVDAVGWFADHGAWNMLLTVLPQPGSSFHQPSVPESSLRAALDLARSWLTVDPEQELRRRLNAPDTPATLVQRDQVFAWHDGGSTVVRIRVRTTGGRQGQVWVAHRAVVTLLEAHLGIVTSNDELADRAVHTADPDSWDNSQVHATITQRAERDAGVFDWLAARLTHPAAAHRLLAAQILHGLSFDERPFDAPAADILADRVRDEPDPAVLDSLIGALAEYALRARPGTDLPEILPHARHHDASVRARVAAELVVATGSRRNSLLRGQAHPPVPAVITTLIELAADPDADARTAALQVLADSYLDTVQLHAVFAEHLSDPHPPARMAAAVGLAFRNDPRGRETLHRLEADPATADTARRHLADLDRLAGRLSHPELAP</sequence>
<dbReference type="InterPro" id="IPR011989">
    <property type="entry name" value="ARM-like"/>
</dbReference>
<evidence type="ECO:0000313" key="2">
    <source>
        <dbReference type="Proteomes" id="UP001589608"/>
    </source>
</evidence>
<accession>A0ABV5M8W8</accession>
<comment type="caution">
    <text evidence="1">The sequence shown here is derived from an EMBL/GenBank/DDBJ whole genome shotgun (WGS) entry which is preliminary data.</text>
</comment>
<keyword evidence="2" id="KW-1185">Reference proteome</keyword>
<dbReference type="Gene3D" id="1.25.40.20">
    <property type="entry name" value="Ankyrin repeat-containing domain"/>
    <property type="match status" value="1"/>
</dbReference>
<organism evidence="1 2">
    <name type="scientific">Dactylosporangium vinaceum</name>
    <dbReference type="NCBI Taxonomy" id="53362"/>
    <lineage>
        <taxon>Bacteria</taxon>
        <taxon>Bacillati</taxon>
        <taxon>Actinomycetota</taxon>
        <taxon>Actinomycetes</taxon>
        <taxon>Micromonosporales</taxon>
        <taxon>Micromonosporaceae</taxon>
        <taxon>Dactylosporangium</taxon>
    </lineage>
</organism>
<dbReference type="SUPFAM" id="SSF48371">
    <property type="entry name" value="ARM repeat"/>
    <property type="match status" value="1"/>
</dbReference>